<dbReference type="SMART" id="SM00479">
    <property type="entry name" value="EXOIII"/>
    <property type="match status" value="1"/>
</dbReference>
<evidence type="ECO:0000256" key="10">
    <source>
        <dbReference type="HAMAP-Rule" id="MF_02206"/>
    </source>
</evidence>
<dbReference type="EMBL" id="JQBM01000001">
    <property type="protein sequence ID" value="KRN46868.1"/>
    <property type="molecule type" value="Genomic_DNA"/>
</dbReference>
<accession>A0A0R2HBN2</accession>
<evidence type="ECO:0000256" key="3">
    <source>
        <dbReference type="ARBA" id="ARBA00022705"/>
    </source>
</evidence>
<keyword evidence="9" id="KW-0239">DNA-directed DNA polymerase</keyword>
<dbReference type="PATRIC" id="fig|1629.5.peg.135"/>
<dbReference type="InterPro" id="IPR012337">
    <property type="entry name" value="RNaseH-like_sf"/>
</dbReference>
<dbReference type="GO" id="GO:0005524">
    <property type="term" value="F:ATP binding"/>
    <property type="evidence" value="ECO:0007669"/>
    <property type="project" value="UniProtKB-UniRule"/>
</dbReference>
<keyword evidence="13" id="KW-1185">Reference proteome</keyword>
<evidence type="ECO:0000256" key="5">
    <source>
        <dbReference type="ARBA" id="ARBA00022741"/>
    </source>
</evidence>
<dbReference type="Gene3D" id="3.30.420.10">
    <property type="entry name" value="Ribonuclease H-like superfamily/Ribonuclease H"/>
    <property type="match status" value="1"/>
</dbReference>
<keyword evidence="8 10" id="KW-0067">ATP-binding</keyword>
<dbReference type="InterPro" id="IPR006555">
    <property type="entry name" value="ATP-dep_Helicase_C"/>
</dbReference>
<keyword evidence="3" id="KW-0235">DNA replication</keyword>
<dbReference type="EC" id="3.1.-.-" evidence="10 11"/>
<comment type="function">
    <text evidence="10 11">3'-5' exonuclease.</text>
</comment>
<keyword evidence="4 10" id="KW-0540">Nuclease</keyword>
<dbReference type="PROSITE" id="PS51193">
    <property type="entry name" value="HELICASE_ATP_BIND_2"/>
    <property type="match status" value="1"/>
</dbReference>
<dbReference type="InterPro" id="IPR006310">
    <property type="entry name" value="DinG"/>
</dbReference>
<keyword evidence="1" id="KW-0808">Transferase</keyword>
<evidence type="ECO:0000313" key="13">
    <source>
        <dbReference type="Proteomes" id="UP000051992"/>
    </source>
</evidence>
<dbReference type="InterPro" id="IPR027417">
    <property type="entry name" value="P-loop_NTPase"/>
</dbReference>
<sequence>MQKKDIYAVVDLETTKTSQDDGHIIQIAIAFVQNKTIINQFSTMINPGTNIPRHITQLTGITNGMVKHAPYFEEVAQTIHAMLQGTIFVAHNVNFDLPFLNIEFSRLGITPLDSDAIDTVPLSQLLWPTAPGYRLVDIAKYLGILHEHPHQADSDAATTAELFISILNRAQSLPMVTLQSLTDLPLVLPRQSKQVLVDALRLNREKPQPLAHNLQVIDGLAIRRFSAPAPLVDDQNVTYPAKPSQKKQLFGDTLTYRDEQAKLMNFVDHHYDQADNDLSQKAPGTDALVIEAPTGMGKTLGYTLPYAYLAQKNRKQVVVSVPTITLQNQVVQVINQQLNAILPFEVRAVSLKGQTHYLNLQSFKRSLNVDEGSAALQFIKAQILVWLTETLTGDFDELNLINPQTEFMNKLSQPANNPTGSAFYGHEFSERQHIIAQESQFLVVNHAYLASYAHKLGPKNDAAYLVIDEPQHLPDAVVQQSRRQLNFNRWFDDVNEAQFLFDRSANVNIQTILTRIPGGRKLKNRFLESIHQLQAEIPQLETKLYRRFLLNQKEVLGSGVHDFPVDLHELAQFWVEQAGRVQKIHQGIADLQTCLNDFLDEFSQLKHVFSVDERQTIADFRRCLNLIANSEHSLTVFQQDLVEFPEASVFWLTQNLDQEGQHLKLSGGLLHTVDYFKTRVYPHFMPVTLIGATLFTSNKSNYLYDRLNIDRSTAEVHTFNDVFDYANQSEFILVNDAVNPTDSGYVDYLSRTIADILEHVHENTLILFNSLETIQQVYQQLQKMNVANKNQLTILVQGITGSHGRILKRMQNEQGIITLGANSFWEGVDLPAEQLRLVIITRLPFDQPNSIPQKAEEAFLRAQGRQPFYQSTLPKAVLRLRQGVGRLIRTPTDYGAVVMLDVRMLEKPYGKTLRNMLPKTMPQVVRASQAVGPELAQFFKQHDEKQHHLD</sequence>
<dbReference type="InterPro" id="IPR013520">
    <property type="entry name" value="Ribonucl_H"/>
</dbReference>
<feature type="binding site" evidence="10">
    <location>
        <begin position="292"/>
        <end position="299"/>
    </location>
    <ligand>
        <name>ATP</name>
        <dbReference type="ChEBI" id="CHEBI:30616"/>
    </ligand>
</feature>
<dbReference type="HAMAP" id="MF_02206">
    <property type="entry name" value="DinG_exonucl"/>
    <property type="match status" value="1"/>
</dbReference>
<comment type="caution">
    <text evidence="12">The sequence shown here is derived from an EMBL/GenBank/DDBJ whole genome shotgun (WGS) entry which is preliminary data.</text>
</comment>
<evidence type="ECO:0000256" key="4">
    <source>
        <dbReference type="ARBA" id="ARBA00022722"/>
    </source>
</evidence>
<dbReference type="GO" id="GO:0045004">
    <property type="term" value="P:DNA replication proofreading"/>
    <property type="evidence" value="ECO:0007669"/>
    <property type="project" value="TreeGrafter"/>
</dbReference>
<dbReference type="GO" id="GO:0003677">
    <property type="term" value="F:DNA binding"/>
    <property type="evidence" value="ECO:0007669"/>
    <property type="project" value="InterPro"/>
</dbReference>
<comment type="caution">
    <text evidence="10">Lacks conserved residue(s) required for the propagation of feature annotation.</text>
</comment>
<evidence type="ECO:0000256" key="8">
    <source>
        <dbReference type="ARBA" id="ARBA00022840"/>
    </source>
</evidence>
<keyword evidence="7 10" id="KW-0269">Exonuclease</keyword>
<dbReference type="SMART" id="SM00491">
    <property type="entry name" value="HELICc2"/>
    <property type="match status" value="1"/>
</dbReference>
<dbReference type="PANTHER" id="PTHR30231">
    <property type="entry name" value="DNA POLYMERASE III SUBUNIT EPSILON"/>
    <property type="match status" value="1"/>
</dbReference>
<comment type="similarity">
    <text evidence="10 11">Belongs to the helicase family. DinG subfamily. Type 2 sub-subfamily.</text>
</comment>
<evidence type="ECO:0000256" key="7">
    <source>
        <dbReference type="ARBA" id="ARBA00022839"/>
    </source>
</evidence>
<reference evidence="12 13" key="1">
    <citation type="journal article" date="2015" name="Genome Announc.">
        <title>Expanding the biotechnology potential of lactobacilli through comparative genomics of 213 strains and associated genera.</title>
        <authorList>
            <person name="Sun Z."/>
            <person name="Harris H.M."/>
            <person name="McCann A."/>
            <person name="Guo C."/>
            <person name="Argimon S."/>
            <person name="Zhang W."/>
            <person name="Yang X."/>
            <person name="Jeffery I.B."/>
            <person name="Cooney J.C."/>
            <person name="Kagawa T.F."/>
            <person name="Liu W."/>
            <person name="Song Y."/>
            <person name="Salvetti E."/>
            <person name="Wrobel A."/>
            <person name="Rasinkangas P."/>
            <person name="Parkhill J."/>
            <person name="Rea M.C."/>
            <person name="O'Sullivan O."/>
            <person name="Ritari J."/>
            <person name="Douillard F.P."/>
            <person name="Paul Ross R."/>
            <person name="Yang R."/>
            <person name="Briner A.E."/>
            <person name="Felis G.E."/>
            <person name="de Vos W.M."/>
            <person name="Barrangou R."/>
            <person name="Klaenhammer T.R."/>
            <person name="Caufield P.W."/>
            <person name="Cui Y."/>
            <person name="Zhang H."/>
            <person name="O'Toole P.W."/>
        </authorList>
    </citation>
    <scope>NUCLEOTIDE SEQUENCE [LARGE SCALE GENOMIC DNA]</scope>
    <source>
        <strain evidence="12 13">DSM 20410</strain>
    </source>
</reference>
<name>A0A0R2HBN2_WEIVI</name>
<evidence type="ECO:0000256" key="9">
    <source>
        <dbReference type="ARBA" id="ARBA00022932"/>
    </source>
</evidence>
<dbReference type="Proteomes" id="UP000051992">
    <property type="component" value="Unassembled WGS sequence"/>
</dbReference>
<dbReference type="FunFam" id="3.30.420.10:FF:000045">
    <property type="entry name" value="3'-5' exonuclease DinG"/>
    <property type="match status" value="1"/>
</dbReference>
<keyword evidence="6 10" id="KW-0378">Hydrolase</keyword>
<protein>
    <recommendedName>
        <fullName evidence="10 11">3'-5' exonuclease DinG</fullName>
        <ecNumber evidence="10 11">3.1.-.-</ecNumber>
    </recommendedName>
</protein>
<organism evidence="12 13">
    <name type="scientific">Weissella viridescens</name>
    <name type="common">Lactobacillus viridescens</name>
    <dbReference type="NCBI Taxonomy" id="1629"/>
    <lineage>
        <taxon>Bacteria</taxon>
        <taxon>Bacillati</taxon>
        <taxon>Bacillota</taxon>
        <taxon>Bacilli</taxon>
        <taxon>Lactobacillales</taxon>
        <taxon>Lactobacillaceae</taxon>
        <taxon>Weissella</taxon>
    </lineage>
</organism>
<dbReference type="NCBIfam" id="TIGR01407">
    <property type="entry name" value="dinG_rel"/>
    <property type="match status" value="1"/>
</dbReference>
<dbReference type="Pfam" id="PF00270">
    <property type="entry name" value="DEAD"/>
    <property type="match status" value="1"/>
</dbReference>
<dbReference type="GO" id="GO:0008408">
    <property type="term" value="F:3'-5' exonuclease activity"/>
    <property type="evidence" value="ECO:0007669"/>
    <property type="project" value="UniProtKB-UniRule"/>
</dbReference>
<dbReference type="GO" id="GO:0016818">
    <property type="term" value="F:hydrolase activity, acting on acid anhydrides, in phosphorus-containing anhydrides"/>
    <property type="evidence" value="ECO:0007669"/>
    <property type="project" value="InterPro"/>
</dbReference>
<dbReference type="InterPro" id="IPR036397">
    <property type="entry name" value="RNaseH_sf"/>
</dbReference>
<dbReference type="AlphaFoldDB" id="A0A0R2HBN2"/>
<dbReference type="OrthoDB" id="9803913at2"/>
<dbReference type="GO" id="GO:0004386">
    <property type="term" value="F:helicase activity"/>
    <property type="evidence" value="ECO:0007669"/>
    <property type="project" value="UniProtKB-KW"/>
</dbReference>
<dbReference type="GO" id="GO:0005829">
    <property type="term" value="C:cytosol"/>
    <property type="evidence" value="ECO:0007669"/>
    <property type="project" value="TreeGrafter"/>
</dbReference>
<dbReference type="SUPFAM" id="SSF53098">
    <property type="entry name" value="Ribonuclease H-like"/>
    <property type="match status" value="1"/>
</dbReference>
<dbReference type="PANTHER" id="PTHR30231:SF41">
    <property type="entry name" value="DNA POLYMERASE III SUBUNIT EPSILON"/>
    <property type="match status" value="1"/>
</dbReference>
<evidence type="ECO:0000313" key="12">
    <source>
        <dbReference type="EMBL" id="KRN46868.1"/>
    </source>
</evidence>
<dbReference type="NCBIfam" id="TIGR00573">
    <property type="entry name" value="dnaq"/>
    <property type="match status" value="1"/>
</dbReference>
<keyword evidence="2" id="KW-0548">Nucleotidyltransferase</keyword>
<dbReference type="GO" id="GO:0003887">
    <property type="term" value="F:DNA-directed DNA polymerase activity"/>
    <property type="evidence" value="ECO:0007669"/>
    <property type="project" value="UniProtKB-KW"/>
</dbReference>
<dbReference type="Pfam" id="PF00929">
    <property type="entry name" value="RNase_T"/>
    <property type="match status" value="1"/>
</dbReference>
<dbReference type="Gene3D" id="3.40.50.300">
    <property type="entry name" value="P-loop containing nucleotide triphosphate hydrolases"/>
    <property type="match status" value="2"/>
</dbReference>
<proteinExistence type="inferred from homology"/>
<evidence type="ECO:0000256" key="11">
    <source>
        <dbReference type="RuleBase" id="RU364106"/>
    </source>
</evidence>
<gene>
    <name evidence="10 11" type="primary">dinG</name>
    <name evidence="12" type="ORF">IV50_GL000132</name>
</gene>
<keyword evidence="5 10" id="KW-0547">Nucleotide-binding</keyword>
<dbReference type="InterPro" id="IPR014013">
    <property type="entry name" value="Helic_SF1/SF2_ATP-bd_DinG/Rad3"/>
</dbReference>
<keyword evidence="12" id="KW-0347">Helicase</keyword>
<dbReference type="Pfam" id="PF13307">
    <property type="entry name" value="Helicase_C_2"/>
    <property type="match status" value="1"/>
</dbReference>
<evidence type="ECO:0000256" key="6">
    <source>
        <dbReference type="ARBA" id="ARBA00022801"/>
    </source>
</evidence>
<dbReference type="RefSeq" id="WP_057743592.1">
    <property type="nucleotide sequence ID" value="NZ_BJLU01000001.1"/>
</dbReference>
<dbReference type="InterPro" id="IPR006054">
    <property type="entry name" value="DnaQ"/>
</dbReference>
<dbReference type="SUPFAM" id="SSF52540">
    <property type="entry name" value="P-loop containing nucleoside triphosphate hydrolases"/>
    <property type="match status" value="1"/>
</dbReference>
<dbReference type="CDD" id="cd06127">
    <property type="entry name" value="DEDDh"/>
    <property type="match status" value="1"/>
</dbReference>
<evidence type="ECO:0000256" key="2">
    <source>
        <dbReference type="ARBA" id="ARBA00022695"/>
    </source>
</evidence>
<dbReference type="InterPro" id="IPR011545">
    <property type="entry name" value="DEAD/DEAH_box_helicase_dom"/>
</dbReference>
<evidence type="ECO:0000256" key="1">
    <source>
        <dbReference type="ARBA" id="ARBA00022679"/>
    </source>
</evidence>